<dbReference type="EMBL" id="KZ679259">
    <property type="protein sequence ID" value="PTB42932.1"/>
    <property type="molecule type" value="Genomic_DNA"/>
</dbReference>
<sequence length="285" mass="31164">MATPPPDSDGTAPNHGTSQEQSGGPIRIHWRLADDYMLHNGGGGASINSRMAMDKAASPCQEGGEEKGNRGERDRQTLAYAAKADCSFEAALTNPFISPRFSSMGQLQAGARSLVPVMRLKAMNWHSPVIRPFYDLQMAPAPPSPPLMMHPWTDCPKELSATTEFSPQKPDPVVEPLLLPEGLHRRFGELSKDRYTPPSDDDSLLDPEKTRTGPWIESSQEVTATQIPSALRRRANQQLRRPCSTAKESSSISSAQAADSYQDAYCMLQIPQPFLGEQHAHSCGP</sequence>
<dbReference type="Proteomes" id="UP000240493">
    <property type="component" value="Unassembled WGS sequence"/>
</dbReference>
<feature type="compositionally biased region" description="Basic and acidic residues" evidence="1">
    <location>
        <begin position="64"/>
        <end position="73"/>
    </location>
</feature>
<proteinExistence type="predicted"/>
<name>A0A2T3ZDN9_TRIA4</name>
<dbReference type="OrthoDB" id="10660441at2759"/>
<feature type="region of interest" description="Disordered" evidence="1">
    <location>
        <begin position="52"/>
        <end position="73"/>
    </location>
</feature>
<feature type="region of interest" description="Disordered" evidence="1">
    <location>
        <begin position="188"/>
        <end position="212"/>
    </location>
</feature>
<evidence type="ECO:0000313" key="2">
    <source>
        <dbReference type="EMBL" id="PTB42932.1"/>
    </source>
</evidence>
<organism evidence="2 3">
    <name type="scientific">Trichoderma asperellum (strain ATCC 204424 / CBS 433.97 / NBRC 101777)</name>
    <dbReference type="NCBI Taxonomy" id="1042311"/>
    <lineage>
        <taxon>Eukaryota</taxon>
        <taxon>Fungi</taxon>
        <taxon>Dikarya</taxon>
        <taxon>Ascomycota</taxon>
        <taxon>Pezizomycotina</taxon>
        <taxon>Sordariomycetes</taxon>
        <taxon>Hypocreomycetidae</taxon>
        <taxon>Hypocreales</taxon>
        <taxon>Hypocreaceae</taxon>
        <taxon>Trichoderma</taxon>
    </lineage>
</organism>
<feature type="region of interest" description="Disordered" evidence="1">
    <location>
        <begin position="233"/>
        <end position="255"/>
    </location>
</feature>
<protein>
    <submittedName>
        <fullName evidence="2">Uncharacterized protein</fullName>
    </submittedName>
</protein>
<evidence type="ECO:0000256" key="1">
    <source>
        <dbReference type="SAM" id="MobiDB-lite"/>
    </source>
</evidence>
<evidence type="ECO:0000313" key="3">
    <source>
        <dbReference type="Proteomes" id="UP000240493"/>
    </source>
</evidence>
<dbReference type="AlphaFoldDB" id="A0A2T3ZDN9"/>
<keyword evidence="3" id="KW-1185">Reference proteome</keyword>
<gene>
    <name evidence="2" type="ORF">M441DRAFT_44964</name>
</gene>
<accession>A0A2T3ZDN9</accession>
<feature type="region of interest" description="Disordered" evidence="1">
    <location>
        <begin position="1"/>
        <end position="26"/>
    </location>
</feature>
<reference evidence="2 3" key="1">
    <citation type="submission" date="2016-07" db="EMBL/GenBank/DDBJ databases">
        <title>Multiple horizontal gene transfer events from other fungi enriched the ability of initially mycotrophic Trichoderma (Ascomycota) to feed on dead plant biomass.</title>
        <authorList>
            <consortium name="DOE Joint Genome Institute"/>
            <person name="Aerts A."/>
            <person name="Atanasova L."/>
            <person name="Chenthamara K."/>
            <person name="Zhang J."/>
            <person name="Grujic M."/>
            <person name="Henrissat B."/>
            <person name="Kuo A."/>
            <person name="Salamov A."/>
            <person name="Lipzen A."/>
            <person name="Labutti K."/>
            <person name="Barry K."/>
            <person name="Miao Y."/>
            <person name="Rahimi M.J."/>
            <person name="Shen Q."/>
            <person name="Grigoriev I.V."/>
            <person name="Kubicek C.P."/>
            <person name="Druzhinina I.S."/>
        </authorList>
    </citation>
    <scope>NUCLEOTIDE SEQUENCE [LARGE SCALE GENOMIC DNA]</scope>
    <source>
        <strain evidence="2 3">CBS 433.97</strain>
    </source>
</reference>